<evidence type="ECO:0000256" key="6">
    <source>
        <dbReference type="SAM" id="SignalP"/>
    </source>
</evidence>
<feature type="domain" description="SusD-like N-terminal" evidence="8">
    <location>
        <begin position="78"/>
        <end position="206"/>
    </location>
</feature>
<feature type="signal peptide" evidence="6">
    <location>
        <begin position="1"/>
        <end position="20"/>
    </location>
</feature>
<proteinExistence type="inferred from homology"/>
<comment type="caution">
    <text evidence="9">The sequence shown here is derived from an EMBL/GenBank/DDBJ whole genome shotgun (WGS) entry which is preliminary data.</text>
</comment>
<feature type="chain" id="PRO_5043969236" evidence="6">
    <location>
        <begin position="21"/>
        <end position="604"/>
    </location>
</feature>
<evidence type="ECO:0000256" key="4">
    <source>
        <dbReference type="ARBA" id="ARBA00023136"/>
    </source>
</evidence>
<dbReference type="SUPFAM" id="SSF48452">
    <property type="entry name" value="TPR-like"/>
    <property type="match status" value="1"/>
</dbReference>
<dbReference type="RefSeq" id="WP_225450630.1">
    <property type="nucleotide sequence ID" value="NZ_JAIWXO010000012.1"/>
</dbReference>
<gene>
    <name evidence="9" type="ORF">LD004_05625</name>
</gene>
<evidence type="ECO:0000256" key="3">
    <source>
        <dbReference type="ARBA" id="ARBA00022729"/>
    </source>
</evidence>
<organism evidence="9 10">
    <name type="scientific">Bacteroides xylanisolvens</name>
    <dbReference type="NCBI Taxonomy" id="371601"/>
    <lineage>
        <taxon>Bacteria</taxon>
        <taxon>Pseudomonadati</taxon>
        <taxon>Bacteroidota</taxon>
        <taxon>Bacteroidia</taxon>
        <taxon>Bacteroidales</taxon>
        <taxon>Bacteroidaceae</taxon>
        <taxon>Bacteroides</taxon>
    </lineage>
</organism>
<dbReference type="Pfam" id="PF14322">
    <property type="entry name" value="SusD-like_3"/>
    <property type="match status" value="1"/>
</dbReference>
<keyword evidence="4" id="KW-0472">Membrane</keyword>
<evidence type="ECO:0000313" key="10">
    <source>
        <dbReference type="Proteomes" id="UP001198461"/>
    </source>
</evidence>
<protein>
    <submittedName>
        <fullName evidence="9">RagB/SusD family nutrient uptake outer membrane protein</fullName>
    </submittedName>
</protein>
<dbReference type="AlphaFoldDB" id="A0AAW4SXB5"/>
<sequence length="604" mass="69884">MMMKKYILGTLCIASLIFGACEDFLMEVNPNAMSSEVYWKNLEDCNSGLTAVYHTFKDQNIFQFVEDNNRADLTYPGYGRPSTSNVYWLQTFTDASDAPNKKWTALYTGIFRANQVIKALNNIESTCTTEGDKEEWKQQMGQARFFRGLFHYYLHSSFNNGNVLIFDFVPTDEKEFFQPLSSSDEVKAFFREDLEYALNNLKDCWYEIKTDGTLDHPEDAGRVTSIAAATVLGTSYLYDKDYEKACEYFRIVLNNNRYKLADVSENFTTKGELNCESILEVVYTMNYNTEYDTWSDVALHNMLHMSVSPLGGWRTIIPSAWLTMAYKEERIDTKDSRNFVFNGKGEMVGFRKYSLRASNSIALVDDEESTYYGYRPGVSAPFNNKEYAYFKKYSNWDIYENENDASPQQRSGINYRVIRLADVYLMYAECMIKGGTDDTGLSEALKYINRVRRRSAIELLGQSTDLGAEYAREATYNEEIYTAQSLMEHLMYIERPLELSIEGHAIRQIDLRRWGITKQRFQYLSQQKFTNADPQGTPYTTIGKDGKEVKRWGARLYRFNSTIHTEAQKIVDYEQAAGNYNEKMHAYYPIPNGETMANPNLYNK</sequence>
<dbReference type="Pfam" id="PF07980">
    <property type="entry name" value="SusD_RagB"/>
    <property type="match status" value="1"/>
</dbReference>
<evidence type="ECO:0000256" key="1">
    <source>
        <dbReference type="ARBA" id="ARBA00004442"/>
    </source>
</evidence>
<dbReference type="InterPro" id="IPR012944">
    <property type="entry name" value="SusD_RagB_dom"/>
</dbReference>
<keyword evidence="5" id="KW-0998">Cell outer membrane</keyword>
<dbReference type="Proteomes" id="UP001198461">
    <property type="component" value="Unassembled WGS sequence"/>
</dbReference>
<dbReference type="InterPro" id="IPR011990">
    <property type="entry name" value="TPR-like_helical_dom_sf"/>
</dbReference>
<dbReference type="GO" id="GO:0009279">
    <property type="term" value="C:cell outer membrane"/>
    <property type="evidence" value="ECO:0007669"/>
    <property type="project" value="UniProtKB-SubCell"/>
</dbReference>
<evidence type="ECO:0000259" key="7">
    <source>
        <dbReference type="Pfam" id="PF07980"/>
    </source>
</evidence>
<reference evidence="9" key="1">
    <citation type="submission" date="2023-08" db="EMBL/GenBank/DDBJ databases">
        <title>Mucin Metabolism Genes Underlie the Key Renovations of Bacteroides xylanisolvens Genomes in Captive Great Apes.</title>
        <authorList>
            <person name="Nishida A.H."/>
        </authorList>
    </citation>
    <scope>NUCLEOTIDE SEQUENCE</scope>
    <source>
        <strain evidence="9">P13.H9</strain>
    </source>
</reference>
<dbReference type="Gene3D" id="1.25.40.390">
    <property type="match status" value="1"/>
</dbReference>
<accession>A0AAW4SXB5</accession>
<evidence type="ECO:0000313" key="9">
    <source>
        <dbReference type="EMBL" id="MCA4703092.1"/>
    </source>
</evidence>
<name>A0AAW4SXB5_9BACE</name>
<dbReference type="InterPro" id="IPR033985">
    <property type="entry name" value="SusD-like_N"/>
</dbReference>
<keyword evidence="3 6" id="KW-0732">Signal</keyword>
<dbReference type="PROSITE" id="PS51257">
    <property type="entry name" value="PROKAR_LIPOPROTEIN"/>
    <property type="match status" value="1"/>
</dbReference>
<evidence type="ECO:0000259" key="8">
    <source>
        <dbReference type="Pfam" id="PF14322"/>
    </source>
</evidence>
<evidence type="ECO:0000256" key="5">
    <source>
        <dbReference type="ARBA" id="ARBA00023237"/>
    </source>
</evidence>
<dbReference type="EMBL" id="JAIWYE010000012">
    <property type="protein sequence ID" value="MCA4703092.1"/>
    <property type="molecule type" value="Genomic_DNA"/>
</dbReference>
<comment type="similarity">
    <text evidence="2">Belongs to the SusD family.</text>
</comment>
<evidence type="ECO:0000256" key="2">
    <source>
        <dbReference type="ARBA" id="ARBA00006275"/>
    </source>
</evidence>
<feature type="domain" description="RagB/SusD" evidence="7">
    <location>
        <begin position="276"/>
        <end position="602"/>
    </location>
</feature>
<comment type="subcellular location">
    <subcellularLocation>
        <location evidence="1">Cell outer membrane</location>
    </subcellularLocation>
</comment>